<feature type="region of interest" description="Disordered" evidence="2">
    <location>
        <begin position="132"/>
        <end position="151"/>
    </location>
</feature>
<keyword evidence="1" id="KW-0175">Coiled coil</keyword>
<reference evidence="3 4" key="1">
    <citation type="submission" date="2024-06" db="EMBL/GenBank/DDBJ databases">
        <title>Genomic Encyclopedia of Type Strains, Phase IV (KMG-IV): sequencing the most valuable type-strain genomes for metagenomic binning, comparative biology and taxonomic classification.</title>
        <authorList>
            <person name="Goeker M."/>
        </authorList>
    </citation>
    <scope>NUCLEOTIDE SEQUENCE [LARGE SCALE GENOMIC DNA]</scope>
    <source>
        <strain evidence="3 4">DSM 28303</strain>
    </source>
</reference>
<comment type="caution">
    <text evidence="3">The sequence shown here is derived from an EMBL/GenBank/DDBJ whole genome shotgun (WGS) entry which is preliminary data.</text>
</comment>
<gene>
    <name evidence="3" type="ORF">ABID29_001837</name>
</gene>
<evidence type="ECO:0000313" key="4">
    <source>
        <dbReference type="Proteomes" id="UP001549122"/>
    </source>
</evidence>
<evidence type="ECO:0000313" key="3">
    <source>
        <dbReference type="EMBL" id="MET3558711.1"/>
    </source>
</evidence>
<keyword evidence="4" id="KW-1185">Reference proteome</keyword>
<dbReference type="Proteomes" id="UP001549122">
    <property type="component" value="Unassembled WGS sequence"/>
</dbReference>
<evidence type="ECO:0000256" key="1">
    <source>
        <dbReference type="SAM" id="Coils"/>
    </source>
</evidence>
<organism evidence="3 4">
    <name type="scientific">Streptococcus rupicaprae</name>
    <dbReference type="NCBI Taxonomy" id="759619"/>
    <lineage>
        <taxon>Bacteria</taxon>
        <taxon>Bacillati</taxon>
        <taxon>Bacillota</taxon>
        <taxon>Bacilli</taxon>
        <taxon>Lactobacillales</taxon>
        <taxon>Streptococcaceae</taxon>
        <taxon>Streptococcus</taxon>
    </lineage>
</organism>
<dbReference type="EMBL" id="JBEPLO010000021">
    <property type="protein sequence ID" value="MET3558711.1"/>
    <property type="molecule type" value="Genomic_DNA"/>
</dbReference>
<accession>A0ABV2FJJ0</accession>
<feature type="coiled-coil region" evidence="1">
    <location>
        <begin position="68"/>
        <end position="102"/>
    </location>
</feature>
<sequence length="151" mass="17114">MAFKKLYNHAKLDEFGSVVGASAAIFDQETGENLVAQLVGDYRQVADTELVQAVLDNFFKRTYADRAMSEAVQTVDELKQKTKEFDKQISDAKTEIEMLKNEIVAEIRGETEKNREMVRVVTMTVNELLAQLDVDEEAEDETEPTNETTEE</sequence>
<proteinExistence type="predicted"/>
<evidence type="ECO:0000256" key="2">
    <source>
        <dbReference type="SAM" id="MobiDB-lite"/>
    </source>
</evidence>
<protein>
    <submittedName>
        <fullName evidence="3">Septal ring factor EnvC (AmiA/AmiB activator)</fullName>
    </submittedName>
</protein>
<dbReference type="RefSeq" id="WP_354365834.1">
    <property type="nucleotide sequence ID" value="NZ_JBEPLO010000021.1"/>
</dbReference>
<feature type="compositionally biased region" description="Acidic residues" evidence="2">
    <location>
        <begin position="133"/>
        <end position="151"/>
    </location>
</feature>
<name>A0ABV2FJJ0_9STRE</name>